<evidence type="ECO:0008006" key="8">
    <source>
        <dbReference type="Google" id="ProtNLM"/>
    </source>
</evidence>
<dbReference type="GO" id="GO:0006487">
    <property type="term" value="P:protein N-linked glycosylation"/>
    <property type="evidence" value="ECO:0007669"/>
    <property type="project" value="TreeGrafter"/>
</dbReference>
<feature type="compositionally biased region" description="Low complexity" evidence="4">
    <location>
        <begin position="51"/>
        <end position="70"/>
    </location>
</feature>
<dbReference type="InterPro" id="IPR029044">
    <property type="entry name" value="Nucleotide-diphossugar_trans"/>
</dbReference>
<gene>
    <name evidence="6" type="ORF">CBER1_10361</name>
</gene>
<dbReference type="Gene3D" id="3.90.550.10">
    <property type="entry name" value="Spore Coat Polysaccharide Biosynthesis Protein SpsA, Chain A"/>
    <property type="match status" value="1"/>
</dbReference>
<keyword evidence="5" id="KW-0732">Signal</keyword>
<dbReference type="PANTHER" id="PTHR31306">
    <property type="entry name" value="ALPHA-1,6-MANNOSYLTRANSFERASE MNN11-RELATED"/>
    <property type="match status" value="1"/>
</dbReference>
<proteinExistence type="inferred from homology"/>
<evidence type="ECO:0000313" key="6">
    <source>
        <dbReference type="EMBL" id="PPJ52193.1"/>
    </source>
</evidence>
<dbReference type="GO" id="GO:0000139">
    <property type="term" value="C:Golgi membrane"/>
    <property type="evidence" value="ECO:0007669"/>
    <property type="project" value="TreeGrafter"/>
</dbReference>
<evidence type="ECO:0000256" key="4">
    <source>
        <dbReference type="SAM" id="MobiDB-lite"/>
    </source>
</evidence>
<dbReference type="AlphaFoldDB" id="A0A2S6BXI2"/>
<accession>A0A2S6BXI2</accession>
<dbReference type="Proteomes" id="UP000237631">
    <property type="component" value="Unassembled WGS sequence"/>
</dbReference>
<keyword evidence="7" id="KW-1185">Reference proteome</keyword>
<keyword evidence="2" id="KW-0328">Glycosyltransferase</keyword>
<name>A0A2S6BXI2_9PEZI</name>
<evidence type="ECO:0000256" key="3">
    <source>
        <dbReference type="ARBA" id="ARBA00022679"/>
    </source>
</evidence>
<dbReference type="EMBL" id="PNEN01001714">
    <property type="protein sequence ID" value="PPJ52193.1"/>
    <property type="molecule type" value="Genomic_DNA"/>
</dbReference>
<dbReference type="PANTHER" id="PTHR31306:SF8">
    <property type="entry name" value="GLYCOSYLTRANSFERASE FAMILY 34 PROTEIN"/>
    <property type="match status" value="1"/>
</dbReference>
<reference evidence="7" key="1">
    <citation type="journal article" date="2017" name="bioRxiv">
        <title>Conservation of a gene cluster reveals novel cercosporin biosynthetic mechanisms and extends production to the genus Colletotrichum.</title>
        <authorList>
            <person name="de Jonge R."/>
            <person name="Ebert M.K."/>
            <person name="Huitt-Roehl C.R."/>
            <person name="Pal P."/>
            <person name="Suttle J.C."/>
            <person name="Spanner R.E."/>
            <person name="Neubauer J.D."/>
            <person name="Jurick W.M.II."/>
            <person name="Stott K.A."/>
            <person name="Secor G.A."/>
            <person name="Thomma B.P.H.J."/>
            <person name="Van de Peer Y."/>
            <person name="Townsend C.A."/>
            <person name="Bolton M.D."/>
        </authorList>
    </citation>
    <scope>NUCLEOTIDE SEQUENCE [LARGE SCALE GENOMIC DNA]</scope>
    <source>
        <strain evidence="7">CBS538.71</strain>
    </source>
</reference>
<evidence type="ECO:0000256" key="1">
    <source>
        <dbReference type="ARBA" id="ARBA00005664"/>
    </source>
</evidence>
<organism evidence="6 7">
    <name type="scientific">Cercospora berteroae</name>
    <dbReference type="NCBI Taxonomy" id="357750"/>
    <lineage>
        <taxon>Eukaryota</taxon>
        <taxon>Fungi</taxon>
        <taxon>Dikarya</taxon>
        <taxon>Ascomycota</taxon>
        <taxon>Pezizomycotina</taxon>
        <taxon>Dothideomycetes</taxon>
        <taxon>Dothideomycetidae</taxon>
        <taxon>Mycosphaerellales</taxon>
        <taxon>Mycosphaerellaceae</taxon>
        <taxon>Cercospora</taxon>
    </lineage>
</organism>
<dbReference type="GO" id="GO:0016757">
    <property type="term" value="F:glycosyltransferase activity"/>
    <property type="evidence" value="ECO:0007669"/>
    <property type="project" value="UniProtKB-KW"/>
</dbReference>
<comment type="similarity">
    <text evidence="1">Belongs to the glycosyltransferase 34 family.</text>
</comment>
<dbReference type="OrthoDB" id="407658at2759"/>
<feature type="chain" id="PRO_5015590802" description="Nucleotide-diphospho-sugar transferase domain-containing protein" evidence="5">
    <location>
        <begin position="26"/>
        <end position="360"/>
    </location>
</feature>
<feature type="region of interest" description="Disordered" evidence="4">
    <location>
        <begin position="51"/>
        <end position="80"/>
    </location>
</feature>
<dbReference type="InterPro" id="IPR008630">
    <property type="entry name" value="Glyco_trans_34"/>
</dbReference>
<sequence>MVQRATLLMLLGLFVIYTSVEYVSTRQVLSHCIEIKDHSVTQVLSATSTPSLSVTSSSTESRAESGSTTRNDAQHTMIEGHETKETRVISKVGKVMVIYGILAESEFSKRVIEGHRQHTLLQGHPFQLFERQVLDGLWTKHAWLLSVLLTELHKSEGDRLQWLHFCDADVVLTNQDVPLDIFLPPKDFDHINLLISNDYNGLNTGAFFIRVHEWSVRLAIDVLALRSYRPEDQLKYSEQSATEILLETEKYKNSTAYVPQRWFNAYRGPREGDTLIRGATVLSNTIREGDLQLHVAGTKKNKAHISEWLDYAANTSSGWTRQLKDTTLPAEVALFWKLEKERLSWDKPVVSEVKNEGIEG</sequence>
<evidence type="ECO:0000313" key="7">
    <source>
        <dbReference type="Proteomes" id="UP000237631"/>
    </source>
</evidence>
<dbReference type="STRING" id="357750.A0A2S6BXI2"/>
<keyword evidence="3" id="KW-0808">Transferase</keyword>
<comment type="caution">
    <text evidence="6">The sequence shown here is derived from an EMBL/GenBank/DDBJ whole genome shotgun (WGS) entry which is preliminary data.</text>
</comment>
<evidence type="ECO:0000256" key="2">
    <source>
        <dbReference type="ARBA" id="ARBA00022676"/>
    </source>
</evidence>
<dbReference type="Pfam" id="PF05637">
    <property type="entry name" value="Glyco_transf_34"/>
    <property type="match status" value="1"/>
</dbReference>
<protein>
    <recommendedName>
        <fullName evidence="8">Nucleotide-diphospho-sugar transferase domain-containing protein</fullName>
    </recommendedName>
</protein>
<feature type="signal peptide" evidence="5">
    <location>
        <begin position="1"/>
        <end position="25"/>
    </location>
</feature>
<evidence type="ECO:0000256" key="5">
    <source>
        <dbReference type="SAM" id="SignalP"/>
    </source>
</evidence>